<feature type="coiled-coil region" evidence="1">
    <location>
        <begin position="286"/>
        <end position="363"/>
    </location>
</feature>
<proteinExistence type="predicted"/>
<protein>
    <submittedName>
        <fullName evidence="4">Competence protein A</fullName>
    </submittedName>
</protein>
<dbReference type="Gene3D" id="3.30.1490.300">
    <property type="match status" value="1"/>
</dbReference>
<dbReference type="InterPro" id="IPR025874">
    <property type="entry name" value="DZR"/>
</dbReference>
<dbReference type="Pfam" id="PF12773">
    <property type="entry name" value="DZR"/>
    <property type="match status" value="1"/>
</dbReference>
<feature type="region of interest" description="Disordered" evidence="2">
    <location>
        <begin position="107"/>
        <end position="128"/>
    </location>
</feature>
<evidence type="ECO:0000313" key="5">
    <source>
        <dbReference type="Proteomes" id="UP000318626"/>
    </source>
</evidence>
<feature type="compositionally biased region" description="Low complexity" evidence="2">
    <location>
        <begin position="107"/>
        <end position="119"/>
    </location>
</feature>
<dbReference type="EMBL" id="CP036289">
    <property type="protein sequence ID" value="QDU73355.1"/>
    <property type="molecule type" value="Genomic_DNA"/>
</dbReference>
<reference evidence="5" key="1">
    <citation type="submission" date="2019-02" db="EMBL/GenBank/DDBJ databases">
        <title>Deep-cultivation of Planctomycetes and their phenomic and genomic characterization uncovers novel biology.</title>
        <authorList>
            <person name="Wiegand S."/>
            <person name="Jogler M."/>
            <person name="Boedeker C."/>
            <person name="Pinto D."/>
            <person name="Vollmers J."/>
            <person name="Rivas-Marin E."/>
            <person name="Kohn T."/>
            <person name="Peeters S.H."/>
            <person name="Heuer A."/>
            <person name="Rast P."/>
            <person name="Oberbeckmann S."/>
            <person name="Bunk B."/>
            <person name="Jeske O."/>
            <person name="Meyerdierks A."/>
            <person name="Storesund J.E."/>
            <person name="Kallscheuer N."/>
            <person name="Luecker S."/>
            <person name="Lage O.M."/>
            <person name="Pohl T."/>
            <person name="Merkel B.J."/>
            <person name="Hornburger P."/>
            <person name="Mueller R.-W."/>
            <person name="Bruemmer F."/>
            <person name="Labrenz M."/>
            <person name="Spormann A.M."/>
            <person name="Op den Camp H."/>
            <person name="Overmann J."/>
            <person name="Amann R."/>
            <person name="Jetten M.S.M."/>
            <person name="Mascher T."/>
            <person name="Medema M.H."/>
            <person name="Devos D.P."/>
            <person name="Kaster A.-K."/>
            <person name="Ovreas L."/>
            <person name="Rohde M."/>
            <person name="Galperin M.Y."/>
            <person name="Jogler C."/>
        </authorList>
    </citation>
    <scope>NUCLEOTIDE SEQUENCE [LARGE SCALE GENOMIC DNA]</scope>
    <source>
        <strain evidence="5">Pan97</strain>
    </source>
</reference>
<dbReference type="Gene3D" id="3.30.420.40">
    <property type="match status" value="2"/>
</dbReference>
<dbReference type="PANTHER" id="PTHR32432:SF3">
    <property type="entry name" value="ETHANOLAMINE UTILIZATION PROTEIN EUTJ"/>
    <property type="match status" value="1"/>
</dbReference>
<evidence type="ECO:0000256" key="1">
    <source>
        <dbReference type="SAM" id="Coils"/>
    </source>
</evidence>
<feature type="domain" description="DZANK-type" evidence="3">
    <location>
        <begin position="135"/>
        <end position="178"/>
    </location>
</feature>
<organism evidence="4 5">
    <name type="scientific">Bremerella volcania</name>
    <dbReference type="NCBI Taxonomy" id="2527984"/>
    <lineage>
        <taxon>Bacteria</taxon>
        <taxon>Pseudomonadati</taxon>
        <taxon>Planctomycetota</taxon>
        <taxon>Planctomycetia</taxon>
        <taxon>Pirellulales</taxon>
        <taxon>Pirellulaceae</taxon>
        <taxon>Bremerella</taxon>
    </lineage>
</organism>
<keyword evidence="5" id="KW-1185">Reference proteome</keyword>
<evidence type="ECO:0000256" key="2">
    <source>
        <dbReference type="SAM" id="MobiDB-lite"/>
    </source>
</evidence>
<keyword evidence="1" id="KW-0175">Coiled coil</keyword>
<dbReference type="KEGG" id="bvo:Pan97_03250"/>
<sequence>MIRKYNGEMSPTESSIDPYDRLLRIKTEGKTLNFYEVLKLEVFENDVNYIRNYGEKARKQLHSKFGEIDPGLWRQVFNHVEDAIATLTDKEKKAEYDKKLDIEQSSSSARLASSSNGSSHKATAKSAEPGDRIQCRKCSTLNPPSRRFCSDCGDALFLACPECGGMNTVHERFCGQCGVNLQASATAQREALESKFDEAEALLKDGRHDRACDVLRTLTKAQHEGEIEFAKRAATMITQITLEKDRLINRAPEVEAEAKQLRDGKHAEKAVALIREIPKNLWPESLKELYEEVSETKKQIKRLAQEIKTAIQERRTSRLLPKVERLLELKPHDISAQRLAEKLRKSQDQADRLKREKLVEKAKQYIKQFRYERAHQVLSEVPESVRTENFLKFFDQVSELAFLSADLRRSSYADPILVGMASRLVKMMPKDKHSIDRLHKITQRVEQARKNRGAPSSYWTEPPKTTTLGIPVDLYPRYRKFNTDAVNDNEHFDLFASGFVVAVGLGLQGIGIAKIETNLLPNKSGGMFGLIGVGRKAPTGDLAWGIDLSNSGLKAVLLRKERKGEKKDEIETIVHIEQMVKIEYKRPLSRADDADRRGLIQDAVEQFFSTVGKDVFNDKRGKPIVCLSLPATEVLGRFLSLPPVEDKKIPKTVQYEVRHQIPFPIEELSWDYHVWDDNIAPEDMGLESEAKRTCVVVATRLTKLQERLAFLRGLGITPNLVQTDQMAIYNFFDFDLFSDESYRQQMEETQQAVGILDVGSDASHLIICGPNSIWFRGLEVGGENFTRILVRQMSLTFTKAEELKKKPDTADEIFKLYDVIEPVLKNISKETSYSVNTYAGLDKLKLAEVKLVGGGSYLHGLLTFLQYGKFLDI</sequence>
<gene>
    <name evidence="4" type="ORF">Pan97_03250</name>
</gene>
<dbReference type="Proteomes" id="UP000318626">
    <property type="component" value="Chromosome"/>
</dbReference>
<dbReference type="InterPro" id="IPR005883">
    <property type="entry name" value="PilM"/>
</dbReference>
<name>A0A518C297_9BACT</name>
<dbReference type="OrthoDB" id="9768127at2"/>
<dbReference type="AlphaFoldDB" id="A0A518C297"/>
<evidence type="ECO:0000259" key="3">
    <source>
        <dbReference type="Pfam" id="PF12773"/>
    </source>
</evidence>
<dbReference type="SUPFAM" id="SSF53067">
    <property type="entry name" value="Actin-like ATPase domain"/>
    <property type="match status" value="2"/>
</dbReference>
<dbReference type="CDD" id="cd24049">
    <property type="entry name" value="ASKHA_NBD_PilM"/>
    <property type="match status" value="1"/>
</dbReference>
<accession>A0A518C297</accession>
<dbReference type="Pfam" id="PF11104">
    <property type="entry name" value="PilM_2"/>
    <property type="match status" value="1"/>
</dbReference>
<dbReference type="InterPro" id="IPR043129">
    <property type="entry name" value="ATPase_NBD"/>
</dbReference>
<feature type="coiled-coil region" evidence="1">
    <location>
        <begin position="182"/>
        <end position="209"/>
    </location>
</feature>
<dbReference type="PANTHER" id="PTHR32432">
    <property type="entry name" value="CELL DIVISION PROTEIN FTSA-RELATED"/>
    <property type="match status" value="1"/>
</dbReference>
<dbReference type="InterPro" id="IPR050696">
    <property type="entry name" value="FtsA/MreB"/>
</dbReference>
<evidence type="ECO:0000313" key="4">
    <source>
        <dbReference type="EMBL" id="QDU73355.1"/>
    </source>
</evidence>